<dbReference type="GO" id="GO:0015450">
    <property type="term" value="F:protein-transporting ATPase activity"/>
    <property type="evidence" value="ECO:0007669"/>
    <property type="project" value="UniProtKB-UniRule"/>
</dbReference>
<gene>
    <name evidence="10" type="primary">secG</name>
    <name evidence="10" type="ORF">COS33_01120</name>
</gene>
<dbReference type="Proteomes" id="UP000230595">
    <property type="component" value="Unassembled WGS sequence"/>
</dbReference>
<name>A0A2M7CQ96_9BACT</name>
<reference evidence="11" key="1">
    <citation type="submission" date="2017-09" db="EMBL/GenBank/DDBJ databases">
        <title>Depth-based differentiation of microbial function through sediment-hosted aquifers and enrichment of novel symbionts in the deep terrestrial subsurface.</title>
        <authorList>
            <person name="Probst A.J."/>
            <person name="Ladd B."/>
            <person name="Jarett J.K."/>
            <person name="Geller-Mcgrath D.E."/>
            <person name="Sieber C.M.K."/>
            <person name="Emerson J.B."/>
            <person name="Anantharaman K."/>
            <person name="Thomas B.C."/>
            <person name="Malmstrom R."/>
            <person name="Stieglmeier M."/>
            <person name="Klingl A."/>
            <person name="Woyke T."/>
            <person name="Ryan C.M."/>
            <person name="Banfield J.F."/>
        </authorList>
    </citation>
    <scope>NUCLEOTIDE SEQUENCE [LARGE SCALE GENOMIC DNA]</scope>
</reference>
<dbReference type="AlphaFoldDB" id="A0A2M7CQ96"/>
<evidence type="ECO:0000256" key="7">
    <source>
        <dbReference type="ARBA" id="ARBA00023010"/>
    </source>
</evidence>
<comment type="function">
    <text evidence="9">Involved in protein export. Participates in an early event of protein translocation.</text>
</comment>
<evidence type="ECO:0000256" key="9">
    <source>
        <dbReference type="RuleBase" id="RU365087"/>
    </source>
</evidence>
<dbReference type="InterPro" id="IPR004692">
    <property type="entry name" value="SecG"/>
</dbReference>
<evidence type="ECO:0000256" key="3">
    <source>
        <dbReference type="ARBA" id="ARBA00022448"/>
    </source>
</evidence>
<keyword evidence="7 9" id="KW-0811">Translocation</keyword>
<keyword evidence="4 9" id="KW-0812">Transmembrane</keyword>
<accession>A0A2M7CQ96</accession>
<comment type="similarity">
    <text evidence="2 9">Belongs to the SecG family.</text>
</comment>
<keyword evidence="3 9" id="KW-0813">Transport</keyword>
<keyword evidence="8 9" id="KW-0472">Membrane</keyword>
<organism evidence="10 11">
    <name type="scientific">Candidatus Wolfebacteria bacterium CG02_land_8_20_14_3_00_37_12</name>
    <dbReference type="NCBI Taxonomy" id="1975066"/>
    <lineage>
        <taxon>Bacteria</taxon>
        <taxon>Candidatus Wolfeibacteriota</taxon>
    </lineage>
</organism>
<sequence>MYISIAQIVISIILIVLILLQERSSGLSGVFGGGEEGFYQTRRGLERLIFGSTIFFIVALVALSLLNIYLK</sequence>
<evidence type="ECO:0000256" key="6">
    <source>
        <dbReference type="ARBA" id="ARBA00022989"/>
    </source>
</evidence>
<dbReference type="GO" id="GO:0009306">
    <property type="term" value="P:protein secretion"/>
    <property type="evidence" value="ECO:0007669"/>
    <property type="project" value="UniProtKB-UniRule"/>
</dbReference>
<evidence type="ECO:0000256" key="1">
    <source>
        <dbReference type="ARBA" id="ARBA00004141"/>
    </source>
</evidence>
<comment type="subcellular location">
    <subcellularLocation>
        <location evidence="9">Cell membrane</location>
        <topology evidence="9">Multi-pass membrane protein</topology>
    </subcellularLocation>
    <subcellularLocation>
        <location evidence="1">Membrane</location>
        <topology evidence="1">Multi-pass membrane protein</topology>
    </subcellularLocation>
</comment>
<dbReference type="NCBIfam" id="TIGR00810">
    <property type="entry name" value="secG"/>
    <property type="match status" value="1"/>
</dbReference>
<protein>
    <recommendedName>
        <fullName evidence="9">Protein-export membrane protein SecG</fullName>
    </recommendedName>
</protein>
<dbReference type="Pfam" id="PF03840">
    <property type="entry name" value="SecG"/>
    <property type="match status" value="1"/>
</dbReference>
<comment type="caution">
    <text evidence="9">Lacks conserved residue(s) required for the propagation of feature annotation.</text>
</comment>
<evidence type="ECO:0000256" key="4">
    <source>
        <dbReference type="ARBA" id="ARBA00022692"/>
    </source>
</evidence>
<evidence type="ECO:0000256" key="5">
    <source>
        <dbReference type="ARBA" id="ARBA00022927"/>
    </source>
</evidence>
<evidence type="ECO:0000313" key="11">
    <source>
        <dbReference type="Proteomes" id="UP000230595"/>
    </source>
</evidence>
<comment type="caution">
    <text evidence="10">The sequence shown here is derived from an EMBL/GenBank/DDBJ whole genome shotgun (WGS) entry which is preliminary data.</text>
</comment>
<dbReference type="GO" id="GO:0005886">
    <property type="term" value="C:plasma membrane"/>
    <property type="evidence" value="ECO:0007669"/>
    <property type="project" value="UniProtKB-SubCell"/>
</dbReference>
<evidence type="ECO:0000313" key="10">
    <source>
        <dbReference type="EMBL" id="PIV31831.1"/>
    </source>
</evidence>
<dbReference type="EMBL" id="PEUH01000022">
    <property type="protein sequence ID" value="PIV31831.1"/>
    <property type="molecule type" value="Genomic_DNA"/>
</dbReference>
<keyword evidence="5 9" id="KW-0653">Protein transport</keyword>
<feature type="transmembrane region" description="Helical" evidence="9">
    <location>
        <begin position="48"/>
        <end position="70"/>
    </location>
</feature>
<evidence type="ECO:0000256" key="8">
    <source>
        <dbReference type="ARBA" id="ARBA00023136"/>
    </source>
</evidence>
<evidence type="ECO:0000256" key="2">
    <source>
        <dbReference type="ARBA" id="ARBA00008445"/>
    </source>
</evidence>
<keyword evidence="9" id="KW-1003">Cell membrane</keyword>
<keyword evidence="6 9" id="KW-1133">Transmembrane helix</keyword>
<proteinExistence type="inferred from homology"/>